<sequence>MVTAKHSWGRSGFRPLMEAVEHLSNYGWELVNVTSVGDGHHLYAAMRRTA</sequence>
<organism evidence="1 2">
    <name type="scientific">Micromonospora fulviviridis</name>
    <dbReference type="NCBI Taxonomy" id="47860"/>
    <lineage>
        <taxon>Bacteria</taxon>
        <taxon>Bacillati</taxon>
        <taxon>Actinomycetota</taxon>
        <taxon>Actinomycetes</taxon>
        <taxon>Micromonosporales</taxon>
        <taxon>Micromonosporaceae</taxon>
        <taxon>Micromonospora</taxon>
    </lineage>
</organism>
<gene>
    <name evidence="1" type="ORF">ABZ071_25230</name>
</gene>
<dbReference type="RefSeq" id="WP_355666770.1">
    <property type="nucleotide sequence ID" value="NZ_JBEXRX010000095.1"/>
</dbReference>
<keyword evidence="2" id="KW-1185">Reference proteome</keyword>
<dbReference type="EMBL" id="JBEXRX010000095">
    <property type="protein sequence ID" value="MEU0155152.1"/>
    <property type="molecule type" value="Genomic_DNA"/>
</dbReference>
<evidence type="ECO:0000313" key="1">
    <source>
        <dbReference type="EMBL" id="MEU0155152.1"/>
    </source>
</evidence>
<dbReference type="Proteomes" id="UP001550348">
    <property type="component" value="Unassembled WGS sequence"/>
</dbReference>
<proteinExistence type="predicted"/>
<evidence type="ECO:0000313" key="2">
    <source>
        <dbReference type="Proteomes" id="UP001550348"/>
    </source>
</evidence>
<comment type="caution">
    <text evidence="1">The sequence shown here is derived from an EMBL/GenBank/DDBJ whole genome shotgun (WGS) entry which is preliminary data.</text>
</comment>
<protein>
    <recommendedName>
        <fullName evidence="3">DUF4177 domain-containing protein</fullName>
    </recommendedName>
</protein>
<evidence type="ECO:0008006" key="3">
    <source>
        <dbReference type="Google" id="ProtNLM"/>
    </source>
</evidence>
<reference evidence="1 2" key="1">
    <citation type="submission" date="2024-06" db="EMBL/GenBank/DDBJ databases">
        <title>The Natural Products Discovery Center: Release of the First 8490 Sequenced Strains for Exploring Actinobacteria Biosynthetic Diversity.</title>
        <authorList>
            <person name="Kalkreuter E."/>
            <person name="Kautsar S.A."/>
            <person name="Yang D."/>
            <person name="Bader C.D."/>
            <person name="Teijaro C.N."/>
            <person name="Fluegel L."/>
            <person name="Davis C.M."/>
            <person name="Simpson J.R."/>
            <person name="Lauterbach L."/>
            <person name="Steele A.D."/>
            <person name="Gui C."/>
            <person name="Meng S."/>
            <person name="Li G."/>
            <person name="Viehrig K."/>
            <person name="Ye F."/>
            <person name="Su P."/>
            <person name="Kiefer A.F."/>
            <person name="Nichols A."/>
            <person name="Cepeda A.J."/>
            <person name="Yan W."/>
            <person name="Fan B."/>
            <person name="Jiang Y."/>
            <person name="Adhikari A."/>
            <person name="Zheng C.-J."/>
            <person name="Schuster L."/>
            <person name="Cowan T.M."/>
            <person name="Smanski M.J."/>
            <person name="Chevrette M.G."/>
            <person name="De Carvalho L.P.S."/>
            <person name="Shen B."/>
        </authorList>
    </citation>
    <scope>NUCLEOTIDE SEQUENCE [LARGE SCALE GENOMIC DNA]</scope>
    <source>
        <strain evidence="1 2">NPDC006286</strain>
    </source>
</reference>
<accession>A0ABV2VQS8</accession>
<name>A0ABV2VQS8_9ACTN</name>